<dbReference type="InterPro" id="IPR013103">
    <property type="entry name" value="RVT_2"/>
</dbReference>
<feature type="domain" description="Retroviral polymerase SH3-like" evidence="2">
    <location>
        <begin position="7"/>
        <end position="69"/>
    </location>
</feature>
<protein>
    <recommendedName>
        <fullName evidence="5">Reverse transcriptase Ty1/copia-type domain-containing protein</fullName>
    </recommendedName>
</protein>
<proteinExistence type="predicted"/>
<dbReference type="PANTHER" id="PTHR11439">
    <property type="entry name" value="GAG-POL-RELATED RETROTRANSPOSON"/>
    <property type="match status" value="1"/>
</dbReference>
<evidence type="ECO:0000259" key="1">
    <source>
        <dbReference type="Pfam" id="PF07727"/>
    </source>
</evidence>
<feature type="domain" description="Reverse transcriptase Ty1/copia-type" evidence="1">
    <location>
        <begin position="197"/>
        <end position="434"/>
    </location>
</feature>
<reference evidence="3" key="1">
    <citation type="submission" date="2021-03" db="EMBL/GenBank/DDBJ databases">
        <title>Draft genome sequence of rust myrtle Austropuccinia psidii MF-1, a brazilian biotype.</title>
        <authorList>
            <person name="Quecine M.C."/>
            <person name="Pachon D.M.R."/>
            <person name="Bonatelli M.L."/>
            <person name="Correr F.H."/>
            <person name="Franceschini L.M."/>
            <person name="Leite T.F."/>
            <person name="Margarido G.R.A."/>
            <person name="Almeida C.A."/>
            <person name="Ferrarezi J.A."/>
            <person name="Labate C.A."/>
        </authorList>
    </citation>
    <scope>NUCLEOTIDE SEQUENCE</scope>
    <source>
        <strain evidence="3">MF-1</strain>
    </source>
</reference>
<dbReference type="SUPFAM" id="SSF56672">
    <property type="entry name" value="DNA/RNA polymerases"/>
    <property type="match status" value="1"/>
</dbReference>
<name>A0A9Q3BYQ4_9BASI</name>
<gene>
    <name evidence="3" type="ORF">O181_013173</name>
</gene>
<sequence length="543" mass="62208">MIRTFGCKVIFHIPKHQQNWKLAPTSEIGILLGFNDESAYRILKLNDKKVYTSRHVNFFENSFPTLENSEEPSSLTSNINRNNFFKEEEIYYNCLEETVETAPINKDHLEVESVFSNQSNIEPEPPARKKIKIIGPRHPTLINSDIRKTNILPYSRRPSTHLTHSDPCIYNEALKSDKSATWMEAVTKELDNMKKLDVWEEVPINKVYKLIGMTWVFKTKRKKKHEIHEHKARLCAQDFSQTHGIDFSKTFSPTGRLNSLLTLISHAASTGLRFEQLDMKSTFLNSPLEDKAYLAIPQGLDRNKRNVCLRLKKAIYGSQQAPLAWYFRLSDWLTDWGFKVSKADSCVFHYNGDEPIWLFIHIDDIGIFGKNLTKFKMSIEAKFSTKMLGLANLMLGIKITHEANSITLSQCHYIDALLDLYGMTNCKPVATALIPNTHLEAPSDQEREDFLALNVNYRSAIGSLSYLSTAKRPDLSFSVSALPRFLESPGIQHWQDFLHILKYLKGTSTIILTYCRDNQEPPLHTQSQIGEIVEYPDAQSQGT</sequence>
<keyword evidence="4" id="KW-1185">Reference proteome</keyword>
<evidence type="ECO:0008006" key="5">
    <source>
        <dbReference type="Google" id="ProtNLM"/>
    </source>
</evidence>
<dbReference type="Pfam" id="PF07727">
    <property type="entry name" value="RVT_2"/>
    <property type="match status" value="1"/>
</dbReference>
<organism evidence="3 4">
    <name type="scientific">Austropuccinia psidii MF-1</name>
    <dbReference type="NCBI Taxonomy" id="1389203"/>
    <lineage>
        <taxon>Eukaryota</taxon>
        <taxon>Fungi</taxon>
        <taxon>Dikarya</taxon>
        <taxon>Basidiomycota</taxon>
        <taxon>Pucciniomycotina</taxon>
        <taxon>Pucciniomycetes</taxon>
        <taxon>Pucciniales</taxon>
        <taxon>Sphaerophragmiaceae</taxon>
        <taxon>Austropuccinia</taxon>
    </lineage>
</organism>
<dbReference type="OrthoDB" id="128382at2759"/>
<dbReference type="PANTHER" id="PTHR11439:SF483">
    <property type="entry name" value="PEPTIDE SYNTHASE GLIP-LIKE, PUTATIVE (AFU_ORTHOLOGUE AFUA_3G12920)-RELATED"/>
    <property type="match status" value="1"/>
</dbReference>
<evidence type="ECO:0000313" key="3">
    <source>
        <dbReference type="EMBL" id="MBW0473458.1"/>
    </source>
</evidence>
<accession>A0A9Q3BYQ4</accession>
<dbReference type="InterPro" id="IPR057670">
    <property type="entry name" value="SH3_retrovirus"/>
</dbReference>
<evidence type="ECO:0000259" key="2">
    <source>
        <dbReference type="Pfam" id="PF25597"/>
    </source>
</evidence>
<dbReference type="Proteomes" id="UP000765509">
    <property type="component" value="Unassembled WGS sequence"/>
</dbReference>
<dbReference type="InterPro" id="IPR043502">
    <property type="entry name" value="DNA/RNA_pol_sf"/>
</dbReference>
<evidence type="ECO:0000313" key="4">
    <source>
        <dbReference type="Proteomes" id="UP000765509"/>
    </source>
</evidence>
<dbReference type="EMBL" id="AVOT02003414">
    <property type="protein sequence ID" value="MBW0473458.1"/>
    <property type="molecule type" value="Genomic_DNA"/>
</dbReference>
<dbReference type="Pfam" id="PF25597">
    <property type="entry name" value="SH3_retrovirus"/>
    <property type="match status" value="1"/>
</dbReference>
<dbReference type="AlphaFoldDB" id="A0A9Q3BYQ4"/>
<comment type="caution">
    <text evidence="3">The sequence shown here is derived from an EMBL/GenBank/DDBJ whole genome shotgun (WGS) entry which is preliminary data.</text>
</comment>